<evidence type="ECO:0000256" key="5">
    <source>
        <dbReference type="ARBA" id="ARBA00038440"/>
    </source>
</evidence>
<dbReference type="GO" id="GO:0005737">
    <property type="term" value="C:cytoplasm"/>
    <property type="evidence" value="ECO:0007669"/>
    <property type="project" value="TreeGrafter"/>
</dbReference>
<comment type="pathway">
    <text evidence="1">Purine metabolism; IMP biosynthesis via de novo pathway; N(2)-formyl-N(1)-(5-phospho-D-ribosyl)glycinamide from N(1)-(5-phospho-D-ribosyl)glycinamide (10-formyl THF route): step 1/1.</text>
</comment>
<dbReference type="SUPFAM" id="SSF53328">
    <property type="entry name" value="Formyltransferase"/>
    <property type="match status" value="2"/>
</dbReference>
<sequence length="285" mass="31067">MTYRRGGLVGWSRPWSFHPLIRPIPASDLGRLPFLPGLQTMAEYKARISCLASGNGSNLQALIDASASGIIAGTIVKVTVNRKDAYAVKRAESAQPPIPTDYFNLVKHGFLAPGEKDPEKVKEARFAYDTALAARILADKPDLIVLAGWMHALPFHCPWLLSLKSPWLKSNNVVMSTGFLNPVAAAGVPIINLHRMYDGAGAIKRAYDDFQSGKLANGITGIMIHYVVEEVDRGAPVMTQEIEIRKGESLEDLEQRIHGYEHELIVKATALLAEKIVAAKGSTTS</sequence>
<dbReference type="InterPro" id="IPR001555">
    <property type="entry name" value="GART_AS"/>
</dbReference>
<dbReference type="PROSITE" id="PS00373">
    <property type="entry name" value="GART"/>
    <property type="match status" value="1"/>
</dbReference>
<protein>
    <recommendedName>
        <fullName evidence="2">phosphoribosylglycinamide formyltransferase 1</fullName>
        <ecNumber evidence="2">2.1.2.2</ecNumber>
    </recommendedName>
    <alternativeName>
        <fullName evidence="7">5'-phosphoribosylglycinamide transformylase</fullName>
    </alternativeName>
    <alternativeName>
        <fullName evidence="6">GAR transformylase</fullName>
    </alternativeName>
</protein>
<name>A0AAN7UD28_9PEZI</name>
<keyword evidence="4" id="KW-0658">Purine biosynthesis</keyword>
<evidence type="ECO:0000256" key="6">
    <source>
        <dbReference type="ARBA" id="ARBA00041324"/>
    </source>
</evidence>
<comment type="catalytic activity">
    <reaction evidence="8">
        <text>N(1)-(5-phospho-beta-D-ribosyl)glycinamide + (6R)-10-formyltetrahydrofolate = N(2)-formyl-N(1)-(5-phospho-beta-D-ribosyl)glycinamide + (6S)-5,6,7,8-tetrahydrofolate + H(+)</text>
        <dbReference type="Rhea" id="RHEA:15053"/>
        <dbReference type="ChEBI" id="CHEBI:15378"/>
        <dbReference type="ChEBI" id="CHEBI:57453"/>
        <dbReference type="ChEBI" id="CHEBI:143788"/>
        <dbReference type="ChEBI" id="CHEBI:147286"/>
        <dbReference type="ChEBI" id="CHEBI:195366"/>
        <dbReference type="EC" id="2.1.2.2"/>
    </reaction>
</comment>
<comment type="similarity">
    <text evidence="5">Belongs to the GART family.</text>
</comment>
<accession>A0AAN7UD28</accession>
<dbReference type="PANTHER" id="PTHR43369">
    <property type="entry name" value="PHOSPHORIBOSYLGLYCINAMIDE FORMYLTRANSFERASE"/>
    <property type="match status" value="1"/>
</dbReference>
<dbReference type="Pfam" id="PF00551">
    <property type="entry name" value="Formyl_trans_N"/>
    <property type="match status" value="2"/>
</dbReference>
<dbReference type="PANTHER" id="PTHR43369:SF2">
    <property type="entry name" value="PHOSPHORIBOSYLGLYCINAMIDE FORMYLTRANSFERASE"/>
    <property type="match status" value="1"/>
</dbReference>
<dbReference type="EC" id="2.1.2.2" evidence="2"/>
<comment type="caution">
    <text evidence="10">The sequence shown here is derived from an EMBL/GenBank/DDBJ whole genome shotgun (WGS) entry which is preliminary data.</text>
</comment>
<evidence type="ECO:0000259" key="9">
    <source>
        <dbReference type="Pfam" id="PF00551"/>
    </source>
</evidence>
<feature type="domain" description="Formyl transferase N-terminal" evidence="9">
    <location>
        <begin position="184"/>
        <end position="269"/>
    </location>
</feature>
<dbReference type="GO" id="GO:0006189">
    <property type="term" value="P:'de novo' IMP biosynthetic process"/>
    <property type="evidence" value="ECO:0007669"/>
    <property type="project" value="TreeGrafter"/>
</dbReference>
<keyword evidence="3" id="KW-0808">Transferase</keyword>
<evidence type="ECO:0000256" key="7">
    <source>
        <dbReference type="ARBA" id="ARBA00041682"/>
    </source>
</evidence>
<dbReference type="Proteomes" id="UP001305414">
    <property type="component" value="Unassembled WGS sequence"/>
</dbReference>
<evidence type="ECO:0000256" key="3">
    <source>
        <dbReference type="ARBA" id="ARBA00022679"/>
    </source>
</evidence>
<evidence type="ECO:0000256" key="4">
    <source>
        <dbReference type="ARBA" id="ARBA00022755"/>
    </source>
</evidence>
<organism evidence="10 11">
    <name type="scientific">Xylaria bambusicola</name>
    <dbReference type="NCBI Taxonomy" id="326684"/>
    <lineage>
        <taxon>Eukaryota</taxon>
        <taxon>Fungi</taxon>
        <taxon>Dikarya</taxon>
        <taxon>Ascomycota</taxon>
        <taxon>Pezizomycotina</taxon>
        <taxon>Sordariomycetes</taxon>
        <taxon>Xylariomycetidae</taxon>
        <taxon>Xylariales</taxon>
        <taxon>Xylariaceae</taxon>
        <taxon>Xylaria</taxon>
    </lineage>
</organism>
<evidence type="ECO:0000256" key="8">
    <source>
        <dbReference type="ARBA" id="ARBA00047664"/>
    </source>
</evidence>
<dbReference type="EMBL" id="JAWHQM010000013">
    <property type="protein sequence ID" value="KAK5629980.1"/>
    <property type="molecule type" value="Genomic_DNA"/>
</dbReference>
<dbReference type="Gene3D" id="3.40.50.170">
    <property type="entry name" value="Formyl transferase, N-terminal domain"/>
    <property type="match status" value="1"/>
</dbReference>
<proteinExistence type="inferred from homology"/>
<gene>
    <name evidence="10" type="ORF">RRF57_005695</name>
</gene>
<evidence type="ECO:0000313" key="11">
    <source>
        <dbReference type="Proteomes" id="UP001305414"/>
    </source>
</evidence>
<evidence type="ECO:0000256" key="2">
    <source>
        <dbReference type="ARBA" id="ARBA00012254"/>
    </source>
</evidence>
<feature type="domain" description="Formyl transferase N-terminal" evidence="9">
    <location>
        <begin position="47"/>
        <end position="154"/>
    </location>
</feature>
<dbReference type="InterPro" id="IPR036477">
    <property type="entry name" value="Formyl_transf_N_sf"/>
</dbReference>
<evidence type="ECO:0000313" key="10">
    <source>
        <dbReference type="EMBL" id="KAK5629980.1"/>
    </source>
</evidence>
<dbReference type="GO" id="GO:0004644">
    <property type="term" value="F:phosphoribosylglycinamide formyltransferase activity"/>
    <property type="evidence" value="ECO:0007669"/>
    <property type="project" value="UniProtKB-EC"/>
</dbReference>
<reference evidence="10 11" key="1">
    <citation type="submission" date="2023-10" db="EMBL/GenBank/DDBJ databases">
        <title>Draft genome sequence of Xylaria bambusicola isolate GMP-LS, the root and basal stem rot pathogen of sugarcane in Indonesia.</title>
        <authorList>
            <person name="Selvaraj P."/>
            <person name="Muralishankar V."/>
            <person name="Muruganantham S."/>
            <person name="Sp S."/>
            <person name="Haryani S."/>
            <person name="Lau K.J.X."/>
            <person name="Naqvi N.I."/>
        </authorList>
    </citation>
    <scope>NUCLEOTIDE SEQUENCE [LARGE SCALE GENOMIC DNA]</scope>
    <source>
        <strain evidence="10">GMP-LS</strain>
    </source>
</reference>
<evidence type="ECO:0000256" key="1">
    <source>
        <dbReference type="ARBA" id="ARBA00005054"/>
    </source>
</evidence>
<keyword evidence="11" id="KW-1185">Reference proteome</keyword>
<dbReference type="InterPro" id="IPR002376">
    <property type="entry name" value="Formyl_transf_N"/>
</dbReference>
<dbReference type="AlphaFoldDB" id="A0AAN7UD28"/>